<dbReference type="InterPro" id="IPR029044">
    <property type="entry name" value="Nucleotide-diphossugar_trans"/>
</dbReference>
<proteinExistence type="predicted"/>
<feature type="domain" description="Glycosyltransferase 2-like" evidence="1">
    <location>
        <begin position="16"/>
        <end position="126"/>
    </location>
</feature>
<name>A0A1X7ID88_9MICO</name>
<evidence type="ECO:0000259" key="1">
    <source>
        <dbReference type="Pfam" id="PF00535"/>
    </source>
</evidence>
<reference evidence="3" key="1">
    <citation type="submission" date="2017-04" db="EMBL/GenBank/DDBJ databases">
        <authorList>
            <person name="Varghese N."/>
            <person name="Submissions S."/>
        </authorList>
    </citation>
    <scope>NUCLEOTIDE SEQUENCE [LARGE SCALE GENOMIC DNA]</scope>
    <source>
        <strain evidence="3">VKM Ac-2510</strain>
    </source>
</reference>
<dbReference type="GO" id="GO:0016740">
    <property type="term" value="F:transferase activity"/>
    <property type="evidence" value="ECO:0007669"/>
    <property type="project" value="UniProtKB-KW"/>
</dbReference>
<dbReference type="Proteomes" id="UP000193244">
    <property type="component" value="Unassembled WGS sequence"/>
</dbReference>
<organism evidence="2 3">
    <name type="scientific">Agreia pratensis</name>
    <dbReference type="NCBI Taxonomy" id="150121"/>
    <lineage>
        <taxon>Bacteria</taxon>
        <taxon>Bacillati</taxon>
        <taxon>Actinomycetota</taxon>
        <taxon>Actinomycetes</taxon>
        <taxon>Micrococcales</taxon>
        <taxon>Microbacteriaceae</taxon>
        <taxon>Agreia</taxon>
    </lineage>
</organism>
<dbReference type="AlphaFoldDB" id="A0A1X7ID88"/>
<dbReference type="EMBL" id="FXAY01000001">
    <property type="protein sequence ID" value="SMG12519.1"/>
    <property type="molecule type" value="Genomic_DNA"/>
</dbReference>
<dbReference type="InterPro" id="IPR001173">
    <property type="entry name" value="Glyco_trans_2-like"/>
</dbReference>
<dbReference type="STRING" id="150121.SAMN06296010_0388"/>
<keyword evidence="2" id="KW-0808">Transferase</keyword>
<gene>
    <name evidence="2" type="ORF">SAMN06296010_0388</name>
</gene>
<evidence type="ECO:0000313" key="3">
    <source>
        <dbReference type="Proteomes" id="UP000193244"/>
    </source>
</evidence>
<dbReference type="Pfam" id="PF00535">
    <property type="entry name" value="Glycos_transf_2"/>
    <property type="match status" value="1"/>
</dbReference>
<dbReference type="InterPro" id="IPR050834">
    <property type="entry name" value="Glycosyltransf_2"/>
</dbReference>
<accession>A0A1X7ID88</accession>
<dbReference type="Gene3D" id="3.90.550.10">
    <property type="entry name" value="Spore Coat Polysaccharide Biosynthesis Protein SpsA, Chain A"/>
    <property type="match status" value="1"/>
</dbReference>
<sequence length="313" mass="33378">MPRAVSPSPSTRVVAVISAFNPGPALLDACTSLLSQTSSVTVVDDGSTSDVTEILDACAAAGCQIVLLGQNSGIASALNAGVETAFASAPGAEFVLTLDQDSTLQSDYVERALAAYDAASAAGVRVGLVAPHSVEGLPSRVAEVRNGVVLGLEPIQSGLVISRSVWENAGPFRAGLFIDSVDTEYFMRLSDLGFETVLAAGTHLGHRLGGRFHPTIFGRRLRFGGTDVSLVRSSPFRYYYIARNRVLMNRAFGARHRAWSVRETLLDARHFAIVLTLSPNRLTLARLIAAGWLDGIRGRQGRMPSSAERIARR</sequence>
<evidence type="ECO:0000313" key="2">
    <source>
        <dbReference type="EMBL" id="SMG12519.1"/>
    </source>
</evidence>
<dbReference type="OrthoDB" id="9771846at2"/>
<dbReference type="PANTHER" id="PTHR43685:SF2">
    <property type="entry name" value="GLYCOSYLTRANSFERASE 2-LIKE DOMAIN-CONTAINING PROTEIN"/>
    <property type="match status" value="1"/>
</dbReference>
<keyword evidence="3" id="KW-1185">Reference proteome</keyword>
<dbReference type="PANTHER" id="PTHR43685">
    <property type="entry name" value="GLYCOSYLTRANSFERASE"/>
    <property type="match status" value="1"/>
</dbReference>
<dbReference type="SUPFAM" id="SSF53448">
    <property type="entry name" value="Nucleotide-diphospho-sugar transferases"/>
    <property type="match status" value="1"/>
</dbReference>
<dbReference type="RefSeq" id="WP_085482416.1">
    <property type="nucleotide sequence ID" value="NZ_FXAY01000001.1"/>
</dbReference>
<protein>
    <submittedName>
        <fullName evidence="2">Rhamnosyltransferase</fullName>
    </submittedName>
</protein>